<comment type="caution">
    <text evidence="5">The sequence shown here is derived from an EMBL/GenBank/DDBJ whole genome shotgun (WGS) entry which is preliminary data.</text>
</comment>
<dbReference type="GO" id="GO:0043814">
    <property type="term" value="F:phospholactate guanylyltransferase activity"/>
    <property type="evidence" value="ECO:0007669"/>
    <property type="project" value="UniProtKB-EC"/>
</dbReference>
<dbReference type="EC" id="2.7.7.68" evidence="5"/>
<reference evidence="5 6" key="1">
    <citation type="submission" date="2020-08" db="EMBL/GenBank/DDBJ databases">
        <title>Sequencing the genomes of 1000 actinobacteria strains.</title>
        <authorList>
            <person name="Klenk H.-P."/>
        </authorList>
    </citation>
    <scope>NUCLEOTIDE SEQUENCE [LARGE SCALE GENOMIC DNA]</scope>
    <source>
        <strain evidence="5 6">DSM 45362</strain>
    </source>
</reference>
<dbReference type="PANTHER" id="PTHR40392:SF1">
    <property type="entry name" value="2-PHOSPHO-L-LACTATE GUANYLYLTRANSFERASE"/>
    <property type="match status" value="1"/>
</dbReference>
<dbReference type="InterPro" id="IPR002835">
    <property type="entry name" value="CofC"/>
</dbReference>
<sequence>MTWTVVVPLKSLADGKSRLRGAAPHLDHDRLVLALAVGTVEAALKASEVGRVVVVTGDAEASSVLGAMGAEITADPGGGLNAAIRAAANTETGPVAALLGDVGALVPVELDAALAAGSAYPRWFVADAEGTGTVLLGAVRGDRLEPRFGPGSAAAHAGSGATALTGDWPTLRHDVDTPADLARARMLGLDL</sequence>
<evidence type="ECO:0000256" key="1">
    <source>
        <dbReference type="ARBA" id="ARBA00022679"/>
    </source>
</evidence>
<dbReference type="SUPFAM" id="SSF53448">
    <property type="entry name" value="Nucleotide-diphospho-sugar transferases"/>
    <property type="match status" value="1"/>
</dbReference>
<keyword evidence="4" id="KW-0342">GTP-binding</keyword>
<dbReference type="Pfam" id="PF01983">
    <property type="entry name" value="CofC"/>
    <property type="match status" value="1"/>
</dbReference>
<gene>
    <name evidence="5" type="ORF">F4553_005610</name>
</gene>
<evidence type="ECO:0000313" key="5">
    <source>
        <dbReference type="EMBL" id="MBB5872176.1"/>
    </source>
</evidence>
<evidence type="ECO:0000256" key="2">
    <source>
        <dbReference type="ARBA" id="ARBA00022695"/>
    </source>
</evidence>
<keyword evidence="1 5" id="KW-0808">Transferase</keyword>
<dbReference type="GO" id="GO:0005525">
    <property type="term" value="F:GTP binding"/>
    <property type="evidence" value="ECO:0007669"/>
    <property type="project" value="UniProtKB-KW"/>
</dbReference>
<protein>
    <submittedName>
        <fullName evidence="5">2-phospho-L-lactate guanylyltransferase</fullName>
        <ecNumber evidence="5">2.7.7.68</ecNumber>
    </submittedName>
</protein>
<dbReference type="Gene3D" id="3.90.550.10">
    <property type="entry name" value="Spore Coat Polysaccharide Biosynthesis Protein SpsA, Chain A"/>
    <property type="match status" value="1"/>
</dbReference>
<dbReference type="EMBL" id="JACHMN010000003">
    <property type="protein sequence ID" value="MBB5872176.1"/>
    <property type="molecule type" value="Genomic_DNA"/>
</dbReference>
<name>A0A841BXD1_9ACTN</name>
<keyword evidence="2 5" id="KW-0548">Nucleotidyltransferase</keyword>
<dbReference type="RefSeq" id="WP_184841582.1">
    <property type="nucleotide sequence ID" value="NZ_JACHMN010000003.1"/>
</dbReference>
<evidence type="ECO:0000313" key="6">
    <source>
        <dbReference type="Proteomes" id="UP000587527"/>
    </source>
</evidence>
<dbReference type="AlphaFoldDB" id="A0A841BXD1"/>
<accession>A0A841BXD1</accession>
<evidence type="ECO:0000256" key="3">
    <source>
        <dbReference type="ARBA" id="ARBA00022741"/>
    </source>
</evidence>
<dbReference type="InterPro" id="IPR029044">
    <property type="entry name" value="Nucleotide-diphossugar_trans"/>
</dbReference>
<dbReference type="PANTHER" id="PTHR40392">
    <property type="entry name" value="2-PHOSPHO-L-LACTATE GUANYLYLTRANSFERASE"/>
    <property type="match status" value="1"/>
</dbReference>
<keyword evidence="3" id="KW-0547">Nucleotide-binding</keyword>
<proteinExistence type="predicted"/>
<organism evidence="5 6">
    <name type="scientific">Allocatelliglobosispora scoriae</name>
    <dbReference type="NCBI Taxonomy" id="643052"/>
    <lineage>
        <taxon>Bacteria</taxon>
        <taxon>Bacillati</taxon>
        <taxon>Actinomycetota</taxon>
        <taxon>Actinomycetes</taxon>
        <taxon>Micromonosporales</taxon>
        <taxon>Micromonosporaceae</taxon>
        <taxon>Allocatelliglobosispora</taxon>
    </lineage>
</organism>
<dbReference type="NCBIfam" id="TIGR03552">
    <property type="entry name" value="F420_cofC"/>
    <property type="match status" value="1"/>
</dbReference>
<evidence type="ECO:0000256" key="4">
    <source>
        <dbReference type="ARBA" id="ARBA00023134"/>
    </source>
</evidence>
<dbReference type="Proteomes" id="UP000587527">
    <property type="component" value="Unassembled WGS sequence"/>
</dbReference>
<keyword evidence="6" id="KW-1185">Reference proteome</keyword>